<dbReference type="InterPro" id="IPR055148">
    <property type="entry name" value="ZW10_C_2"/>
</dbReference>
<feature type="region of interest" description="Disordered" evidence="1">
    <location>
        <begin position="442"/>
        <end position="540"/>
    </location>
</feature>
<feature type="domain" description="ZW10 C-terminal helical" evidence="2">
    <location>
        <begin position="701"/>
        <end position="854"/>
    </location>
</feature>
<dbReference type="Pfam" id="PF22766">
    <property type="entry name" value="ZW10_C2"/>
    <property type="match status" value="1"/>
</dbReference>
<feature type="compositionally biased region" description="Acidic residues" evidence="1">
    <location>
        <begin position="503"/>
        <end position="522"/>
    </location>
</feature>
<reference evidence="3" key="1">
    <citation type="submission" date="2022-10" db="EMBL/GenBank/DDBJ databases">
        <title>Tapping the CABI collections for fungal endophytes: first genome assemblies for Collariella, Neodidymelliopsis, Ascochyta clinopodiicola, Didymella pomorum, Didymosphaeria variabile, Neocosmospora piperis and Neocucurbitaria cava.</title>
        <authorList>
            <person name="Hill R."/>
        </authorList>
    </citation>
    <scope>NUCLEOTIDE SEQUENCE</scope>
    <source>
        <strain evidence="3">IMI 355082</strain>
    </source>
</reference>
<dbReference type="OrthoDB" id="534815at2759"/>
<organism evidence="3 4">
    <name type="scientific">Gnomoniopsis smithogilvyi</name>
    <dbReference type="NCBI Taxonomy" id="1191159"/>
    <lineage>
        <taxon>Eukaryota</taxon>
        <taxon>Fungi</taxon>
        <taxon>Dikarya</taxon>
        <taxon>Ascomycota</taxon>
        <taxon>Pezizomycotina</taxon>
        <taxon>Sordariomycetes</taxon>
        <taxon>Sordariomycetidae</taxon>
        <taxon>Diaporthales</taxon>
        <taxon>Gnomoniaceae</taxon>
        <taxon>Gnomoniopsis</taxon>
    </lineage>
</organism>
<dbReference type="Gene3D" id="1.10.357.150">
    <property type="match status" value="1"/>
</dbReference>
<dbReference type="Proteomes" id="UP001140453">
    <property type="component" value="Unassembled WGS sequence"/>
</dbReference>
<keyword evidence="4" id="KW-1185">Reference proteome</keyword>
<evidence type="ECO:0000259" key="2">
    <source>
        <dbReference type="Pfam" id="PF22766"/>
    </source>
</evidence>
<accession>A0A9W8YQM4</accession>
<dbReference type="AlphaFoldDB" id="A0A9W8YQM4"/>
<dbReference type="GO" id="GO:0005737">
    <property type="term" value="C:cytoplasm"/>
    <property type="evidence" value="ECO:0007669"/>
    <property type="project" value="GOC"/>
</dbReference>
<comment type="caution">
    <text evidence="3">The sequence shown here is derived from an EMBL/GenBank/DDBJ whole genome shotgun (WGS) entry which is preliminary data.</text>
</comment>
<sequence>MMSNLGNSGALGEALVEFTTKGAFPEEGISDLKLSSDQLPPAIQALAQAKTNLEAEIHTINTETAPDVATWRANAASLQDDIQRSRHLANAILRQADEPVISGEAIIDAADKLSFLQAELTYNTRVREALAAIKEVSSVLYQADQACAERRILDSLRLLEKAWEKLDALPVGKGVRVARVLDARAFELKNTVHEVFEHVWKALVHVNVESKTVLITETMEGEAMSLTDAVVGLKSYKEVDQRMAHLWHELDQAIIGPRLDFDNPALPEIVVDGDTLRANGKADKSIDALFADMDKIFSYFAGKLPPDLIDSISALMMPEIVSRIISMWLDSAVPASLKQMDLFESIMATAKRFCLRLTELKFTGFNELQDWVEDAPKVWLAKCRETALDTVRIRLAEGLGSSKQVERVEKQMVSRAEGQELAAAPATAAAAEDDDWAAWDDEGDQQEEVVQDTAPTEVEQASKPAEGFDDEVADAWGWNEDGDASDAPIESDVPETHTGSNEETQDDDAADAWGWGDDDAQEEPQNQPPAKQSAAAAVNPPAQQREMILKETYNISSMPEPVLQLIFAILEDGATLTNEAHESSPVAKAASGLFSLPTLALAMFRAAGPYYYALDHGGNMFLYNDTLYLAEKLGDFANFWKERKDLSPRAQKMLRLENDVKTMQSFAARAYSNEMNIQKTVLRDLIGGEQSLIQQDDIDGCIDAAVARVRTLSTTWERILARSAWYQAVGSLVDAISLKIISDVMDAPSVSQDDAYNIAKLIATVTELDDLFLPSRASKHVPANKEAEVPQTTQYAPSWMRLKYLSEVLQSNLRDVRFLWMESELSLFFTVSEVLDLINLSFEDNARTREVIREITANPHPRQLDEGGW</sequence>
<evidence type="ECO:0000313" key="4">
    <source>
        <dbReference type="Proteomes" id="UP001140453"/>
    </source>
</evidence>
<evidence type="ECO:0000256" key="1">
    <source>
        <dbReference type="SAM" id="MobiDB-lite"/>
    </source>
</evidence>
<dbReference type="GO" id="GO:0007094">
    <property type="term" value="P:mitotic spindle assembly checkpoint signaling"/>
    <property type="evidence" value="ECO:0007669"/>
    <property type="project" value="TreeGrafter"/>
</dbReference>
<dbReference type="InterPro" id="IPR046362">
    <property type="entry name" value="Zw10/DSL1_C_sf"/>
</dbReference>
<proteinExistence type="predicted"/>
<dbReference type="PANTHER" id="PTHR12205">
    <property type="entry name" value="CENTROMERE/KINETOCHORE PROTEIN ZW10"/>
    <property type="match status" value="1"/>
</dbReference>
<gene>
    <name evidence="3" type="primary">YTM1_2</name>
    <name evidence="3" type="ORF">N0V93_006846</name>
</gene>
<evidence type="ECO:0000313" key="3">
    <source>
        <dbReference type="EMBL" id="KAJ4389379.1"/>
    </source>
</evidence>
<protein>
    <submittedName>
        <fullName evidence="3">Ribosome biogenesis protein ytm1</fullName>
    </submittedName>
</protein>
<name>A0A9W8YQM4_9PEZI</name>
<dbReference type="PANTHER" id="PTHR12205:SF0">
    <property type="entry name" value="CENTROMERE_KINETOCHORE PROTEIN ZW10 HOMOLOG"/>
    <property type="match status" value="1"/>
</dbReference>
<dbReference type="GO" id="GO:0006888">
    <property type="term" value="P:endoplasmic reticulum to Golgi vesicle-mediated transport"/>
    <property type="evidence" value="ECO:0007669"/>
    <property type="project" value="TreeGrafter"/>
</dbReference>
<dbReference type="GO" id="GO:1990423">
    <property type="term" value="C:RZZ complex"/>
    <property type="evidence" value="ECO:0007669"/>
    <property type="project" value="TreeGrafter"/>
</dbReference>
<dbReference type="EMBL" id="JAPEVB010000004">
    <property type="protein sequence ID" value="KAJ4389379.1"/>
    <property type="molecule type" value="Genomic_DNA"/>
</dbReference>